<dbReference type="Proteomes" id="UP000026915">
    <property type="component" value="Chromosome 10"/>
</dbReference>
<name>A0A061FY11_THECC</name>
<evidence type="ECO:0000313" key="2">
    <source>
        <dbReference type="Proteomes" id="UP000026915"/>
    </source>
</evidence>
<reference evidence="1 2" key="1">
    <citation type="journal article" date="2013" name="Genome Biol.">
        <title>The genome sequence of the most widely cultivated cacao type and its use to identify candidate genes regulating pod color.</title>
        <authorList>
            <person name="Motamayor J.C."/>
            <person name="Mockaitis K."/>
            <person name="Schmutz J."/>
            <person name="Haiminen N."/>
            <person name="Iii D.L."/>
            <person name="Cornejo O."/>
            <person name="Findley S.D."/>
            <person name="Zheng P."/>
            <person name="Utro F."/>
            <person name="Royaert S."/>
            <person name="Saski C."/>
            <person name="Jenkins J."/>
            <person name="Podicheti R."/>
            <person name="Zhao M."/>
            <person name="Scheffler B.E."/>
            <person name="Stack J.C."/>
            <person name="Feltus F.A."/>
            <person name="Mustiga G.M."/>
            <person name="Amores F."/>
            <person name="Phillips W."/>
            <person name="Marelli J.P."/>
            <person name="May G.D."/>
            <person name="Shapiro H."/>
            <person name="Ma J."/>
            <person name="Bustamante C.D."/>
            <person name="Schnell R.J."/>
            <person name="Main D."/>
            <person name="Gilbert D."/>
            <person name="Parida L."/>
            <person name="Kuhn D.N."/>
        </authorList>
    </citation>
    <scope>NUCLEOTIDE SEQUENCE [LARGE SCALE GENOMIC DNA]</scope>
    <source>
        <strain evidence="2">cv. Matina 1-6</strain>
    </source>
</reference>
<accession>A0A061FY11</accession>
<protein>
    <submittedName>
        <fullName evidence="1">Uncharacterized protein</fullName>
    </submittedName>
</protein>
<dbReference type="Gramene" id="EOY19654">
    <property type="protein sequence ID" value="EOY19654"/>
    <property type="gene ID" value="TCM_044798"/>
</dbReference>
<sequence length="128" mass="14353">MRVQHGLVGTLPSSTFTKPFSRLAQTPRFSGLQVDLPCWLRAPRIMAAAGRISTGFPEFVVESFELSLEFSPFPFDKSLKFNNPFPFDGSSFNKSCKIFSTPSDESSEFVLPLAKLPSFDEPLELLWI</sequence>
<organism evidence="1 2">
    <name type="scientific">Theobroma cacao</name>
    <name type="common">Cacao</name>
    <name type="synonym">Cocoa</name>
    <dbReference type="NCBI Taxonomy" id="3641"/>
    <lineage>
        <taxon>Eukaryota</taxon>
        <taxon>Viridiplantae</taxon>
        <taxon>Streptophyta</taxon>
        <taxon>Embryophyta</taxon>
        <taxon>Tracheophyta</taxon>
        <taxon>Spermatophyta</taxon>
        <taxon>Magnoliopsida</taxon>
        <taxon>eudicotyledons</taxon>
        <taxon>Gunneridae</taxon>
        <taxon>Pentapetalae</taxon>
        <taxon>rosids</taxon>
        <taxon>malvids</taxon>
        <taxon>Malvales</taxon>
        <taxon>Malvaceae</taxon>
        <taxon>Byttnerioideae</taxon>
        <taxon>Theobroma</taxon>
    </lineage>
</organism>
<dbReference type="AlphaFoldDB" id="A0A061FY11"/>
<dbReference type="InParanoid" id="A0A061FY11"/>
<dbReference type="HOGENOM" id="CLU_1963556_0_0_1"/>
<gene>
    <name evidence="1" type="ORF">TCM_044798</name>
</gene>
<keyword evidence="2" id="KW-1185">Reference proteome</keyword>
<dbReference type="EMBL" id="CM001888">
    <property type="protein sequence ID" value="EOY19654.1"/>
    <property type="molecule type" value="Genomic_DNA"/>
</dbReference>
<proteinExistence type="predicted"/>
<evidence type="ECO:0000313" key="1">
    <source>
        <dbReference type="EMBL" id="EOY19654.1"/>
    </source>
</evidence>